<name>A0ACC0LB30_RHOML</name>
<evidence type="ECO:0000313" key="2">
    <source>
        <dbReference type="Proteomes" id="UP001062846"/>
    </source>
</evidence>
<keyword evidence="2" id="KW-1185">Reference proteome</keyword>
<dbReference type="Proteomes" id="UP001062846">
    <property type="component" value="Chromosome 13"/>
</dbReference>
<proteinExistence type="predicted"/>
<evidence type="ECO:0000313" key="1">
    <source>
        <dbReference type="EMBL" id="KAI8525534.1"/>
    </source>
</evidence>
<sequence>MASLVLLLSELLRHQSPDPGHPAASPISQRRPPPSSSSSVRRASAAPSCSPANWVAGSSVGYSKKEEVVVEDLPEPRFCSDLVWP</sequence>
<organism evidence="1 2">
    <name type="scientific">Rhododendron molle</name>
    <name type="common">Chinese azalea</name>
    <name type="synonym">Azalea mollis</name>
    <dbReference type="NCBI Taxonomy" id="49168"/>
    <lineage>
        <taxon>Eukaryota</taxon>
        <taxon>Viridiplantae</taxon>
        <taxon>Streptophyta</taxon>
        <taxon>Embryophyta</taxon>
        <taxon>Tracheophyta</taxon>
        <taxon>Spermatophyta</taxon>
        <taxon>Magnoliopsida</taxon>
        <taxon>eudicotyledons</taxon>
        <taxon>Gunneridae</taxon>
        <taxon>Pentapetalae</taxon>
        <taxon>asterids</taxon>
        <taxon>Ericales</taxon>
        <taxon>Ericaceae</taxon>
        <taxon>Ericoideae</taxon>
        <taxon>Rhodoreae</taxon>
        <taxon>Rhododendron</taxon>
    </lineage>
</organism>
<protein>
    <submittedName>
        <fullName evidence="1">Uncharacterized protein</fullName>
    </submittedName>
</protein>
<gene>
    <name evidence="1" type="ORF">RHMOL_Rhmol13G0237700</name>
</gene>
<comment type="caution">
    <text evidence="1">The sequence shown here is derived from an EMBL/GenBank/DDBJ whole genome shotgun (WGS) entry which is preliminary data.</text>
</comment>
<accession>A0ACC0LB30</accession>
<dbReference type="EMBL" id="CM046400">
    <property type="protein sequence ID" value="KAI8525534.1"/>
    <property type="molecule type" value="Genomic_DNA"/>
</dbReference>
<reference evidence="1" key="1">
    <citation type="submission" date="2022-02" db="EMBL/GenBank/DDBJ databases">
        <title>Plant Genome Project.</title>
        <authorList>
            <person name="Zhang R.-G."/>
        </authorList>
    </citation>
    <scope>NUCLEOTIDE SEQUENCE</scope>
    <source>
        <strain evidence="1">AT1</strain>
    </source>
</reference>